<dbReference type="InterPro" id="IPR007271">
    <property type="entry name" value="Nuc_sug_transpt"/>
</dbReference>
<evidence type="ECO:0000259" key="8">
    <source>
        <dbReference type="Pfam" id="PF10545"/>
    </source>
</evidence>
<comment type="subcellular location">
    <subcellularLocation>
        <location evidence="1">Membrane</location>
        <topology evidence="1">Multi-pass membrane protein</topology>
    </subcellularLocation>
</comment>
<organism evidence="9 10">
    <name type="scientific">Popillia japonica</name>
    <name type="common">Japanese beetle</name>
    <dbReference type="NCBI Taxonomy" id="7064"/>
    <lineage>
        <taxon>Eukaryota</taxon>
        <taxon>Metazoa</taxon>
        <taxon>Ecdysozoa</taxon>
        <taxon>Arthropoda</taxon>
        <taxon>Hexapoda</taxon>
        <taxon>Insecta</taxon>
        <taxon>Pterygota</taxon>
        <taxon>Neoptera</taxon>
        <taxon>Endopterygota</taxon>
        <taxon>Coleoptera</taxon>
        <taxon>Polyphaga</taxon>
        <taxon>Scarabaeiformia</taxon>
        <taxon>Scarabaeidae</taxon>
        <taxon>Rutelinae</taxon>
        <taxon>Popillia</taxon>
    </lineage>
</organism>
<evidence type="ECO:0000256" key="7">
    <source>
        <dbReference type="SAM" id="Phobius"/>
    </source>
</evidence>
<comment type="caution">
    <text evidence="9">The sequence shown here is derived from an EMBL/GenBank/DDBJ whole genome shotgun (WGS) entry which is preliminary data.</text>
</comment>
<evidence type="ECO:0000256" key="1">
    <source>
        <dbReference type="ARBA" id="ARBA00004141"/>
    </source>
</evidence>
<keyword evidence="5 7" id="KW-0472">Membrane</keyword>
<keyword evidence="2" id="KW-0813">Transport</keyword>
<keyword evidence="10" id="KW-1185">Reference proteome</keyword>
<feature type="compositionally biased region" description="Polar residues" evidence="6">
    <location>
        <begin position="242"/>
        <end position="255"/>
    </location>
</feature>
<dbReference type="EMBL" id="JASPKY010001202">
    <property type="protein sequence ID" value="KAK9675245.1"/>
    <property type="molecule type" value="Genomic_DNA"/>
</dbReference>
<evidence type="ECO:0000313" key="9">
    <source>
        <dbReference type="EMBL" id="KAK9675245.1"/>
    </source>
</evidence>
<feature type="domain" description="MADF" evidence="8">
    <location>
        <begin position="163"/>
        <end position="223"/>
    </location>
</feature>
<feature type="region of interest" description="Disordered" evidence="6">
    <location>
        <begin position="241"/>
        <end position="280"/>
    </location>
</feature>
<feature type="transmembrane region" description="Helical" evidence="7">
    <location>
        <begin position="45"/>
        <end position="67"/>
    </location>
</feature>
<dbReference type="PANTHER" id="PTHR10231">
    <property type="entry name" value="NUCLEOTIDE-SUGAR TRANSMEMBRANE TRANSPORTER"/>
    <property type="match status" value="1"/>
</dbReference>
<evidence type="ECO:0000256" key="4">
    <source>
        <dbReference type="ARBA" id="ARBA00022989"/>
    </source>
</evidence>
<evidence type="ECO:0000256" key="5">
    <source>
        <dbReference type="ARBA" id="ARBA00023136"/>
    </source>
</evidence>
<dbReference type="AlphaFoldDB" id="A0AAW1HGF9"/>
<keyword evidence="4 7" id="KW-1133">Transmembrane helix</keyword>
<gene>
    <name evidence="9" type="ORF">QE152_g40505</name>
</gene>
<evidence type="ECO:0000256" key="2">
    <source>
        <dbReference type="ARBA" id="ARBA00022597"/>
    </source>
</evidence>
<dbReference type="Proteomes" id="UP001458880">
    <property type="component" value="Unassembled WGS sequence"/>
</dbReference>
<proteinExistence type="predicted"/>
<keyword evidence="2" id="KW-0762">Sugar transport</keyword>
<dbReference type="GO" id="GO:0000139">
    <property type="term" value="C:Golgi membrane"/>
    <property type="evidence" value="ECO:0007669"/>
    <property type="project" value="InterPro"/>
</dbReference>
<dbReference type="InterPro" id="IPR006578">
    <property type="entry name" value="MADF-dom"/>
</dbReference>
<feature type="transmembrane region" description="Helical" evidence="7">
    <location>
        <begin position="79"/>
        <end position="100"/>
    </location>
</feature>
<feature type="transmembrane region" description="Helical" evidence="7">
    <location>
        <begin position="12"/>
        <end position="33"/>
    </location>
</feature>
<name>A0AAW1HGF9_POPJA</name>
<evidence type="ECO:0000256" key="3">
    <source>
        <dbReference type="ARBA" id="ARBA00022692"/>
    </source>
</evidence>
<keyword evidence="3 7" id="KW-0812">Transmembrane</keyword>
<evidence type="ECO:0000313" key="10">
    <source>
        <dbReference type="Proteomes" id="UP001458880"/>
    </source>
</evidence>
<evidence type="ECO:0000256" key="6">
    <source>
        <dbReference type="SAM" id="MobiDB-lite"/>
    </source>
</evidence>
<sequence length="293" mass="33432">MTKIPWGDLFPTRLSILFFVLYILLFVNQGILVTASQSSNSQYDYNVVTVVLMTEVFKLVASVCLYCKENTIYTLLSDIAHYLLLQFRVVITAILFQVIFKKQLTGKQWFSLVLLTIGCMLKQVNFTKDSHTEVGITEKYGNKSSSFDFSINAVFILLQTLDSWNQIGEAMGTTGEICKKKMVSVLSSNRHEKAKERNSQDTGKASEEIYKSRWFAYEALAFLAGRNKTRKRSHTAIEQAVQEKNMNEGTLSPDNLENEPQHSPSSITRQEPTPKKKRITDQRLDLLKQSFNI</sequence>
<accession>A0AAW1HGF9</accession>
<protein>
    <submittedName>
        <fullName evidence="9">Alcohol dehydrogenase transcription factor Myb/SANT-like</fullName>
    </submittedName>
</protein>
<reference evidence="9 10" key="1">
    <citation type="journal article" date="2024" name="BMC Genomics">
        <title>De novo assembly and annotation of Popillia japonica's genome with initial clues to its potential as an invasive pest.</title>
        <authorList>
            <person name="Cucini C."/>
            <person name="Boschi S."/>
            <person name="Funari R."/>
            <person name="Cardaioli E."/>
            <person name="Iannotti N."/>
            <person name="Marturano G."/>
            <person name="Paoli F."/>
            <person name="Bruttini M."/>
            <person name="Carapelli A."/>
            <person name="Frati F."/>
            <person name="Nardi F."/>
        </authorList>
    </citation>
    <scope>NUCLEOTIDE SEQUENCE [LARGE SCALE GENOMIC DNA]</scope>
    <source>
        <strain evidence="9">DMR45628</strain>
    </source>
</reference>
<dbReference type="GO" id="GO:0015165">
    <property type="term" value="F:pyrimidine nucleotide-sugar transmembrane transporter activity"/>
    <property type="evidence" value="ECO:0007669"/>
    <property type="project" value="InterPro"/>
</dbReference>
<dbReference type="Pfam" id="PF10545">
    <property type="entry name" value="MADF_DNA_bdg"/>
    <property type="match status" value="1"/>
</dbReference>
<feature type="compositionally biased region" description="Polar residues" evidence="6">
    <location>
        <begin position="261"/>
        <end position="271"/>
    </location>
</feature>